<dbReference type="HAMAP" id="MF_00651">
    <property type="entry name" value="Nuclease_YqgF"/>
    <property type="match status" value="1"/>
</dbReference>
<dbReference type="InterPro" id="IPR005227">
    <property type="entry name" value="YqgF"/>
</dbReference>
<dbReference type="SMART" id="SM00732">
    <property type="entry name" value="YqgFc"/>
    <property type="match status" value="1"/>
</dbReference>
<dbReference type="STRING" id="401053.AciPR4_4008"/>
<evidence type="ECO:0000313" key="8">
    <source>
        <dbReference type="Proteomes" id="UP000006844"/>
    </source>
</evidence>
<gene>
    <name evidence="7" type="ordered locus">AciPR4_4008</name>
</gene>
<dbReference type="eggNOG" id="COG0816">
    <property type="taxonomic scope" value="Bacteria"/>
</dbReference>
<evidence type="ECO:0000256" key="2">
    <source>
        <dbReference type="ARBA" id="ARBA00022517"/>
    </source>
</evidence>
<dbReference type="EMBL" id="CP002467">
    <property type="protein sequence ID" value="ADV84757.1"/>
    <property type="molecule type" value="Genomic_DNA"/>
</dbReference>
<dbReference type="CDD" id="cd16964">
    <property type="entry name" value="YqgF"/>
    <property type="match status" value="1"/>
</dbReference>
<feature type="domain" description="YqgF/RNase H-like" evidence="6">
    <location>
        <begin position="12"/>
        <end position="112"/>
    </location>
</feature>
<dbReference type="Pfam" id="PF03652">
    <property type="entry name" value="RuvX"/>
    <property type="match status" value="1"/>
</dbReference>
<dbReference type="InterPro" id="IPR037027">
    <property type="entry name" value="YqgF/RNaseH-like_dom_sf"/>
</dbReference>
<dbReference type="GO" id="GO:0016788">
    <property type="term" value="F:hydrolase activity, acting on ester bonds"/>
    <property type="evidence" value="ECO:0007669"/>
    <property type="project" value="UniProtKB-UniRule"/>
</dbReference>
<evidence type="ECO:0000256" key="1">
    <source>
        <dbReference type="ARBA" id="ARBA00022490"/>
    </source>
</evidence>
<evidence type="ECO:0000256" key="5">
    <source>
        <dbReference type="HAMAP-Rule" id="MF_00651"/>
    </source>
</evidence>
<dbReference type="KEGG" id="tsa:AciPR4_4008"/>
<name>E8V3S0_TERSS</name>
<evidence type="ECO:0000259" key="6">
    <source>
        <dbReference type="SMART" id="SM00732"/>
    </source>
</evidence>
<dbReference type="SUPFAM" id="SSF53098">
    <property type="entry name" value="Ribonuclease H-like"/>
    <property type="match status" value="1"/>
</dbReference>
<keyword evidence="2 5" id="KW-0690">Ribosome biogenesis</keyword>
<dbReference type="PANTHER" id="PTHR33317">
    <property type="entry name" value="POLYNUCLEOTIDYL TRANSFERASE, RIBONUCLEASE H-LIKE SUPERFAMILY PROTEIN"/>
    <property type="match status" value="1"/>
</dbReference>
<evidence type="ECO:0000256" key="3">
    <source>
        <dbReference type="ARBA" id="ARBA00022722"/>
    </source>
</evidence>
<dbReference type="AlphaFoldDB" id="E8V3S0"/>
<dbReference type="GO" id="GO:0000967">
    <property type="term" value="P:rRNA 5'-end processing"/>
    <property type="evidence" value="ECO:0007669"/>
    <property type="project" value="UniProtKB-UniRule"/>
</dbReference>
<comment type="subcellular location">
    <subcellularLocation>
        <location evidence="5">Cytoplasm</location>
    </subcellularLocation>
</comment>
<proteinExistence type="inferred from homology"/>
<accession>E8V3S0</accession>
<sequence>MNQPPQPVMNLARIMGLDIGDRRIGVAISDGLGLTAQPVFTLHRSNPREDIRSIARLTRKHEATAIVAGLPLHMSGDLSPQAQKSQAFAQELAKRTGLPLYFWDERLTSHAAHEILDVSGFGTTGRKAVIDQVAAVLILQGFLDAQRGPTLLPPQNV</sequence>
<reference evidence="7 8" key="1">
    <citation type="journal article" date="2012" name="Stand. Genomic Sci.">
        <title>Complete genome sequence of Terriglobus saanensis type strain SP1PR4(T), an Acidobacteria from tundra soil.</title>
        <authorList>
            <person name="Rawat S.R."/>
            <person name="Mannisto M.K."/>
            <person name="Starovoytov V."/>
            <person name="Goodwin L."/>
            <person name="Nolan M."/>
            <person name="Hauser L."/>
            <person name="Land M."/>
            <person name="Davenport K.W."/>
            <person name="Woyke T."/>
            <person name="Haggblom M.M."/>
        </authorList>
    </citation>
    <scope>NUCLEOTIDE SEQUENCE</scope>
    <source>
        <strain evidence="8">ATCC BAA-1853 / DSM 23119 / SP1PR4</strain>
    </source>
</reference>
<protein>
    <recommendedName>
        <fullName evidence="5">Putative pre-16S rRNA nuclease</fullName>
        <ecNumber evidence="5">3.1.-.-</ecNumber>
    </recommendedName>
</protein>
<organism evidence="7 8">
    <name type="scientific">Terriglobus saanensis (strain ATCC BAA-1853 / DSM 23119 / SP1PR4)</name>
    <dbReference type="NCBI Taxonomy" id="401053"/>
    <lineage>
        <taxon>Bacteria</taxon>
        <taxon>Pseudomonadati</taxon>
        <taxon>Acidobacteriota</taxon>
        <taxon>Terriglobia</taxon>
        <taxon>Terriglobales</taxon>
        <taxon>Acidobacteriaceae</taxon>
        <taxon>Terriglobus</taxon>
    </lineage>
</organism>
<dbReference type="RefSeq" id="WP_013570487.1">
    <property type="nucleotide sequence ID" value="NC_014963.1"/>
</dbReference>
<dbReference type="HOGENOM" id="CLU_098240_2_0_0"/>
<dbReference type="InterPro" id="IPR006641">
    <property type="entry name" value="YqgF/RNaseH-like_dom"/>
</dbReference>
<dbReference type="GO" id="GO:0004518">
    <property type="term" value="F:nuclease activity"/>
    <property type="evidence" value="ECO:0007669"/>
    <property type="project" value="UniProtKB-KW"/>
</dbReference>
<evidence type="ECO:0000313" key="7">
    <source>
        <dbReference type="EMBL" id="ADV84757.1"/>
    </source>
</evidence>
<dbReference type="GO" id="GO:0005829">
    <property type="term" value="C:cytosol"/>
    <property type="evidence" value="ECO:0007669"/>
    <property type="project" value="TreeGrafter"/>
</dbReference>
<keyword evidence="1 5" id="KW-0963">Cytoplasm</keyword>
<dbReference type="EC" id="3.1.-.-" evidence="5"/>
<keyword evidence="4 5" id="KW-0378">Hydrolase</keyword>
<dbReference type="Proteomes" id="UP000006844">
    <property type="component" value="Chromosome"/>
</dbReference>
<evidence type="ECO:0000256" key="4">
    <source>
        <dbReference type="ARBA" id="ARBA00022801"/>
    </source>
</evidence>
<dbReference type="InterPro" id="IPR012337">
    <property type="entry name" value="RNaseH-like_sf"/>
</dbReference>
<keyword evidence="3 5" id="KW-0540">Nuclease</keyword>
<keyword evidence="8" id="KW-1185">Reference proteome</keyword>
<comment type="similarity">
    <text evidence="5">Belongs to the YqgF HJR family.</text>
</comment>
<dbReference type="NCBIfam" id="TIGR00250">
    <property type="entry name" value="RNAse_H_YqgF"/>
    <property type="match status" value="1"/>
</dbReference>
<dbReference type="Gene3D" id="3.30.420.140">
    <property type="entry name" value="YqgF/RNase H-like domain"/>
    <property type="match status" value="1"/>
</dbReference>
<dbReference type="PANTHER" id="PTHR33317:SF4">
    <property type="entry name" value="POLYNUCLEOTIDYL TRANSFERASE, RIBONUCLEASE H-LIKE SUPERFAMILY PROTEIN"/>
    <property type="match status" value="1"/>
</dbReference>
<comment type="function">
    <text evidence="5">Could be a nuclease involved in processing of the 5'-end of pre-16S rRNA.</text>
</comment>